<reference evidence="4" key="1">
    <citation type="thesis" date="2021" institute="BYU ScholarsArchive" country="Provo, UT, USA">
        <title>Applications of and Algorithms for Genome Assembly and Genomic Analyses with an Emphasis on Marine Teleosts.</title>
        <authorList>
            <person name="Pickett B.D."/>
        </authorList>
    </citation>
    <scope>NUCLEOTIDE SEQUENCE</scope>
    <source>
        <strain evidence="4">HI-2016</strain>
    </source>
</reference>
<dbReference type="Proteomes" id="UP000824540">
    <property type="component" value="Unassembled WGS sequence"/>
</dbReference>
<keyword evidence="3" id="KW-1000">Mitochondrion outer membrane</keyword>
<protein>
    <submittedName>
        <fullName evidence="4">Uncharacterized protein</fullName>
    </submittedName>
</protein>
<proteinExistence type="predicted"/>
<dbReference type="AlphaFoldDB" id="A0A8T2PID2"/>
<evidence type="ECO:0000313" key="5">
    <source>
        <dbReference type="Proteomes" id="UP000824540"/>
    </source>
</evidence>
<evidence type="ECO:0000256" key="1">
    <source>
        <dbReference type="ARBA" id="ARBA00004294"/>
    </source>
</evidence>
<keyword evidence="3" id="KW-0496">Mitochondrion</keyword>
<accession>A0A8T2PID2</accession>
<comment type="caution">
    <text evidence="4">The sequence shown here is derived from an EMBL/GenBank/DDBJ whole genome shotgun (WGS) entry which is preliminary data.</text>
</comment>
<dbReference type="GO" id="GO:0030150">
    <property type="term" value="P:protein import into mitochondrial matrix"/>
    <property type="evidence" value="ECO:0007669"/>
    <property type="project" value="InterPro"/>
</dbReference>
<comment type="subcellular location">
    <subcellularLocation>
        <location evidence="1">Mitochondrion outer membrane</location>
    </subcellularLocation>
</comment>
<evidence type="ECO:0000256" key="3">
    <source>
        <dbReference type="ARBA" id="ARBA00022787"/>
    </source>
</evidence>
<dbReference type="EMBL" id="JAFBMS010000006">
    <property type="protein sequence ID" value="KAG9351486.1"/>
    <property type="molecule type" value="Genomic_DNA"/>
</dbReference>
<keyword evidence="5" id="KW-1185">Reference proteome</keyword>
<dbReference type="OrthoDB" id="19656at2759"/>
<evidence type="ECO:0000256" key="2">
    <source>
        <dbReference type="ARBA" id="ARBA00022452"/>
    </source>
</evidence>
<keyword evidence="2" id="KW-1134">Transmembrane beta strand</keyword>
<dbReference type="GO" id="GO:0008320">
    <property type="term" value="F:protein transmembrane transporter activity"/>
    <property type="evidence" value="ECO:0007669"/>
    <property type="project" value="InterPro"/>
</dbReference>
<sequence length="98" mass="10797">VSHTFHLSAVAPSNYRFHVSYLQSDTDSKEVDSPMLIGEMDSSGSLNAHSLFHLSERIRAKAVFQLTSSLYSPPPSSSLRQFEPTSLYSPSLFCSVSV</sequence>
<keyword evidence="2" id="KW-0472">Membrane</keyword>
<organism evidence="4 5">
    <name type="scientific">Albula glossodonta</name>
    <name type="common">roundjaw bonefish</name>
    <dbReference type="NCBI Taxonomy" id="121402"/>
    <lineage>
        <taxon>Eukaryota</taxon>
        <taxon>Metazoa</taxon>
        <taxon>Chordata</taxon>
        <taxon>Craniata</taxon>
        <taxon>Vertebrata</taxon>
        <taxon>Euteleostomi</taxon>
        <taxon>Actinopterygii</taxon>
        <taxon>Neopterygii</taxon>
        <taxon>Teleostei</taxon>
        <taxon>Albuliformes</taxon>
        <taxon>Albulidae</taxon>
        <taxon>Albula</taxon>
    </lineage>
</organism>
<dbReference type="InterPro" id="IPR037930">
    <property type="entry name" value="Tom40"/>
</dbReference>
<feature type="non-terminal residue" evidence="4">
    <location>
        <position position="1"/>
    </location>
</feature>
<gene>
    <name evidence="4" type="ORF">JZ751_022736</name>
</gene>
<name>A0A8T2PID2_9TELE</name>
<dbReference type="GO" id="GO:0005741">
    <property type="term" value="C:mitochondrial outer membrane"/>
    <property type="evidence" value="ECO:0007669"/>
    <property type="project" value="UniProtKB-SubCell"/>
</dbReference>
<dbReference type="PANTHER" id="PTHR10802">
    <property type="entry name" value="MITOCHONDRIAL IMPORT RECEPTOR SUBUNIT TOM40"/>
    <property type="match status" value="1"/>
</dbReference>
<keyword evidence="2" id="KW-0812">Transmembrane</keyword>
<evidence type="ECO:0000313" key="4">
    <source>
        <dbReference type="EMBL" id="KAG9351486.1"/>
    </source>
</evidence>